<comment type="caution">
    <text evidence="11">The sequence shown here is derived from an EMBL/GenBank/DDBJ whole genome shotgun (WGS) entry which is preliminary data.</text>
</comment>
<dbReference type="InterPro" id="IPR015422">
    <property type="entry name" value="PyrdxlP-dep_Trfase_small"/>
</dbReference>
<proteinExistence type="predicted"/>
<evidence type="ECO:0000313" key="12">
    <source>
        <dbReference type="Proteomes" id="UP001229346"/>
    </source>
</evidence>
<dbReference type="InterPro" id="IPR005860">
    <property type="entry name" value="CobD"/>
</dbReference>
<dbReference type="InterPro" id="IPR004839">
    <property type="entry name" value="Aminotransferase_I/II_large"/>
</dbReference>
<dbReference type="InterPro" id="IPR004838">
    <property type="entry name" value="NHTrfase_class1_PyrdxlP-BS"/>
</dbReference>
<comment type="catalytic activity">
    <reaction evidence="9">
        <text>O-phospho-L-threonine + H(+) = (R)-1-aminopropan-2-yl phosphate + CO2</text>
        <dbReference type="Rhea" id="RHEA:11492"/>
        <dbReference type="ChEBI" id="CHEBI:15378"/>
        <dbReference type="ChEBI" id="CHEBI:16526"/>
        <dbReference type="ChEBI" id="CHEBI:58563"/>
        <dbReference type="ChEBI" id="CHEBI:58675"/>
        <dbReference type="EC" id="4.1.1.81"/>
    </reaction>
</comment>
<keyword evidence="12" id="KW-1185">Reference proteome</keyword>
<evidence type="ECO:0000256" key="7">
    <source>
        <dbReference type="ARBA" id="ARBA00023239"/>
    </source>
</evidence>
<feature type="domain" description="Aminotransferase class I/classII large" evidence="10">
    <location>
        <begin position="25"/>
        <end position="352"/>
    </location>
</feature>
<comment type="pathway">
    <text evidence="3">Cofactor biosynthesis; adenosylcobalamin biosynthesis.</text>
</comment>
<accession>A0ABT9UEM3</accession>
<protein>
    <recommendedName>
        <fullName evidence="4">threonine-phosphate decarboxylase</fullName>
        <ecNumber evidence="4">4.1.1.81</ecNumber>
    </recommendedName>
    <alternativeName>
        <fullName evidence="8">L-threonine-O-3-phosphate decarboxylase</fullName>
    </alternativeName>
</protein>
<dbReference type="InterPro" id="IPR015421">
    <property type="entry name" value="PyrdxlP-dep_Trfase_major"/>
</dbReference>
<keyword evidence="6" id="KW-0663">Pyridoxal phosphate</keyword>
<evidence type="ECO:0000256" key="3">
    <source>
        <dbReference type="ARBA" id="ARBA00004953"/>
    </source>
</evidence>
<evidence type="ECO:0000256" key="8">
    <source>
        <dbReference type="ARBA" id="ARBA00029996"/>
    </source>
</evidence>
<comment type="function">
    <text evidence="2">Decarboxylates L-threonine-O-3-phosphate to yield (R)-1-amino-2-propanol O-2-phosphate, the precursor for the linkage between the nucleotide loop and the corrin ring in cobalamin.</text>
</comment>
<dbReference type="InterPro" id="IPR015424">
    <property type="entry name" value="PyrdxlP-dep_Trfase"/>
</dbReference>
<reference evidence="11 12" key="1">
    <citation type="submission" date="2023-07" db="EMBL/GenBank/DDBJ databases">
        <title>Sorghum-associated microbial communities from plants grown in Nebraska, USA.</title>
        <authorList>
            <person name="Schachtman D."/>
        </authorList>
    </citation>
    <scope>NUCLEOTIDE SEQUENCE [LARGE SCALE GENOMIC DNA]</scope>
    <source>
        <strain evidence="11 12">CC482</strain>
    </source>
</reference>
<dbReference type="EMBL" id="JAUSSU010000023">
    <property type="protein sequence ID" value="MDQ0116664.1"/>
    <property type="molecule type" value="Genomic_DNA"/>
</dbReference>
<dbReference type="Gene3D" id="3.40.640.10">
    <property type="entry name" value="Type I PLP-dependent aspartate aminotransferase-like (Major domain)"/>
    <property type="match status" value="1"/>
</dbReference>
<dbReference type="RefSeq" id="WP_307208756.1">
    <property type="nucleotide sequence ID" value="NZ_JAUSSU010000023.1"/>
</dbReference>
<dbReference type="GO" id="GO:0048472">
    <property type="term" value="F:threonine-phosphate decarboxylase activity"/>
    <property type="evidence" value="ECO:0007669"/>
    <property type="project" value="UniProtKB-EC"/>
</dbReference>
<dbReference type="PANTHER" id="PTHR42885">
    <property type="entry name" value="HISTIDINOL-PHOSPHATE AMINOTRANSFERASE-RELATED"/>
    <property type="match status" value="1"/>
</dbReference>
<dbReference type="CDD" id="cd00609">
    <property type="entry name" value="AAT_like"/>
    <property type="match status" value="1"/>
</dbReference>
<evidence type="ECO:0000259" key="10">
    <source>
        <dbReference type="Pfam" id="PF00155"/>
    </source>
</evidence>
<dbReference type="Gene3D" id="3.90.1150.10">
    <property type="entry name" value="Aspartate Aminotransferase, domain 1"/>
    <property type="match status" value="1"/>
</dbReference>
<evidence type="ECO:0000256" key="1">
    <source>
        <dbReference type="ARBA" id="ARBA00001933"/>
    </source>
</evidence>
<dbReference type="SUPFAM" id="SSF53383">
    <property type="entry name" value="PLP-dependent transferases"/>
    <property type="match status" value="1"/>
</dbReference>
<keyword evidence="5" id="KW-0169">Cobalamin biosynthesis</keyword>
<evidence type="ECO:0000256" key="5">
    <source>
        <dbReference type="ARBA" id="ARBA00022573"/>
    </source>
</evidence>
<sequence length="363" mass="40496">MLERYGHGGDLHTAEETFGRAADSFLDFSSNMNPLGPPPSVKKTLAEYAELIDRYPDPAVRGLRKKLAHHHGIDEQSIMIGNGAAELIDLVVRSLNPRVTALAIPCFDEYGDAVRKIGGSIYEIALSADNRFMLDPEAVGSAIEASAASLYMLGSPNNPTGQLVDPRLIMALLGSGAYVVVDEAFMDFVPDEERYSLVREAAMNDRLFVIRSMTKFYSIPGIRLGYIIGVPKSLSGLRRLQVPWSVNSLAQMIGEAVLEEREFARLTHSWLAEERPWLVRQLNRLGFEVNDGVTNYLLLRIPRELRISASMLQLAMGKEGVLIRDASRFPGLDHTYIRVAVKRRTQNEALVETFKRCLFEVTE</sequence>
<organism evidence="11 12">
    <name type="scientific">Paenibacillus harenae</name>
    <dbReference type="NCBI Taxonomy" id="306543"/>
    <lineage>
        <taxon>Bacteria</taxon>
        <taxon>Bacillati</taxon>
        <taxon>Bacillota</taxon>
        <taxon>Bacilli</taxon>
        <taxon>Bacillales</taxon>
        <taxon>Paenibacillaceae</taxon>
        <taxon>Paenibacillus</taxon>
    </lineage>
</organism>
<evidence type="ECO:0000313" key="11">
    <source>
        <dbReference type="EMBL" id="MDQ0116664.1"/>
    </source>
</evidence>
<name>A0ABT9UEM3_PAEHA</name>
<dbReference type="PROSITE" id="PS00105">
    <property type="entry name" value="AA_TRANSFER_CLASS_1"/>
    <property type="match status" value="1"/>
</dbReference>
<gene>
    <name evidence="11" type="ORF">J2T15_006146</name>
</gene>
<evidence type="ECO:0000256" key="9">
    <source>
        <dbReference type="ARBA" id="ARBA00048531"/>
    </source>
</evidence>
<evidence type="ECO:0000256" key="2">
    <source>
        <dbReference type="ARBA" id="ARBA00003444"/>
    </source>
</evidence>
<dbReference type="Pfam" id="PF00155">
    <property type="entry name" value="Aminotran_1_2"/>
    <property type="match status" value="1"/>
</dbReference>
<dbReference type="EC" id="4.1.1.81" evidence="4"/>
<dbReference type="PANTHER" id="PTHR42885:SF1">
    <property type="entry name" value="THREONINE-PHOSPHATE DECARBOXYLASE"/>
    <property type="match status" value="1"/>
</dbReference>
<evidence type="ECO:0000256" key="6">
    <source>
        <dbReference type="ARBA" id="ARBA00022898"/>
    </source>
</evidence>
<comment type="cofactor">
    <cofactor evidence="1">
        <name>pyridoxal 5'-phosphate</name>
        <dbReference type="ChEBI" id="CHEBI:597326"/>
    </cofactor>
</comment>
<dbReference type="NCBIfam" id="TIGR01140">
    <property type="entry name" value="L_thr_O3P_dcar"/>
    <property type="match status" value="1"/>
</dbReference>
<dbReference type="Proteomes" id="UP001229346">
    <property type="component" value="Unassembled WGS sequence"/>
</dbReference>
<evidence type="ECO:0000256" key="4">
    <source>
        <dbReference type="ARBA" id="ARBA00012285"/>
    </source>
</evidence>
<keyword evidence="7 11" id="KW-0456">Lyase</keyword>